<comment type="caution">
    <text evidence="1">The sequence shown here is derived from an EMBL/GenBank/DDBJ whole genome shotgun (WGS) entry which is preliminary data.</text>
</comment>
<name>A0A2M8F3V8_9BACT</name>
<gene>
    <name evidence="1" type="ORF">CO048_01635</name>
</gene>
<reference evidence="2" key="1">
    <citation type="submission" date="2017-09" db="EMBL/GenBank/DDBJ databases">
        <title>Depth-based differentiation of microbial function through sediment-hosted aquifers and enrichment of novel symbionts in the deep terrestrial subsurface.</title>
        <authorList>
            <person name="Probst A.J."/>
            <person name="Ladd B."/>
            <person name="Jarett J.K."/>
            <person name="Geller-Mcgrath D.E."/>
            <person name="Sieber C.M.K."/>
            <person name="Emerson J.B."/>
            <person name="Anantharaman K."/>
            <person name="Thomas B.C."/>
            <person name="Malmstrom R."/>
            <person name="Stieglmeier M."/>
            <person name="Klingl A."/>
            <person name="Woyke T."/>
            <person name="Ryan C.M."/>
            <person name="Banfield J.F."/>
        </authorList>
    </citation>
    <scope>NUCLEOTIDE SEQUENCE [LARGE SCALE GENOMIC DNA]</scope>
</reference>
<proteinExistence type="predicted"/>
<dbReference type="AlphaFoldDB" id="A0A2M8F3V8"/>
<feature type="non-terminal residue" evidence="1">
    <location>
        <position position="71"/>
    </location>
</feature>
<organism evidence="1 2">
    <name type="scientific">Candidatus Roizmanbacteria bacterium CG_4_9_14_0_2_um_filter_35_15</name>
    <dbReference type="NCBI Taxonomy" id="1974836"/>
    <lineage>
        <taxon>Bacteria</taxon>
        <taxon>Candidatus Roizmaniibacteriota</taxon>
    </lineage>
</organism>
<sequence length="71" mass="7525">MEFVNNPCQIKYVDGIVVSMTAIFFGELLNGPILLAPILDVMRITGVLAVFPAAAAPRPMTVELPGIAIPS</sequence>
<evidence type="ECO:0000313" key="1">
    <source>
        <dbReference type="EMBL" id="PJC33979.1"/>
    </source>
</evidence>
<protein>
    <submittedName>
        <fullName evidence="1">Uncharacterized protein</fullName>
    </submittedName>
</protein>
<accession>A0A2M8F3V8</accession>
<dbReference type="Proteomes" id="UP000230580">
    <property type="component" value="Unassembled WGS sequence"/>
</dbReference>
<dbReference type="EMBL" id="PFRZ01000019">
    <property type="protein sequence ID" value="PJC33979.1"/>
    <property type="molecule type" value="Genomic_DNA"/>
</dbReference>
<evidence type="ECO:0000313" key="2">
    <source>
        <dbReference type="Proteomes" id="UP000230580"/>
    </source>
</evidence>